<gene>
    <name evidence="2" type="ORF">C8R41DRAFT_900904</name>
</gene>
<keyword evidence="1" id="KW-1133">Transmembrane helix</keyword>
<proteinExistence type="predicted"/>
<keyword evidence="3" id="KW-1185">Reference proteome</keyword>
<keyword evidence="1" id="KW-0812">Transmembrane</keyword>
<protein>
    <submittedName>
        <fullName evidence="2">Uncharacterized protein</fullName>
    </submittedName>
</protein>
<evidence type="ECO:0000313" key="3">
    <source>
        <dbReference type="Proteomes" id="UP001150217"/>
    </source>
</evidence>
<keyword evidence="1" id="KW-0472">Membrane</keyword>
<dbReference type="Proteomes" id="UP001150217">
    <property type="component" value="Unassembled WGS sequence"/>
</dbReference>
<dbReference type="EMBL" id="JANVFT010000015">
    <property type="protein sequence ID" value="KAJ4498479.1"/>
    <property type="molecule type" value="Genomic_DNA"/>
</dbReference>
<evidence type="ECO:0000313" key="2">
    <source>
        <dbReference type="EMBL" id="KAJ4498479.1"/>
    </source>
</evidence>
<organism evidence="2 3">
    <name type="scientific">Lentinula lateritia</name>
    <dbReference type="NCBI Taxonomy" id="40482"/>
    <lineage>
        <taxon>Eukaryota</taxon>
        <taxon>Fungi</taxon>
        <taxon>Dikarya</taxon>
        <taxon>Basidiomycota</taxon>
        <taxon>Agaricomycotina</taxon>
        <taxon>Agaricomycetes</taxon>
        <taxon>Agaricomycetidae</taxon>
        <taxon>Agaricales</taxon>
        <taxon>Marasmiineae</taxon>
        <taxon>Omphalotaceae</taxon>
        <taxon>Lentinula</taxon>
    </lineage>
</organism>
<accession>A0ABQ8VTC7</accession>
<name>A0ABQ8VTC7_9AGAR</name>
<evidence type="ECO:0000256" key="1">
    <source>
        <dbReference type="SAM" id="Phobius"/>
    </source>
</evidence>
<sequence>MPTLFPSALLTNTYTNSSCNGTGLNWYINLVGETPCSTYERLHQICNPPFQVGVMTPPTSPASPPDTCMDQVAANKELDQVAMALMQGLILRPQGLGEYQLYLQGSRPVGQRCFPNVNQSLWWPTGDWYYEDVAAADGNVFTHCENVTGTLTSTFSPTSSALSSNLFSSLPDPTSSFGNGSTTVNPSQTPAGSSAHLSKGALGGITSGAIVGVFCILFVLWLYCSSKTRSKGGDTTHTVMPFANVTAGESGGLSHTEEATTEISPSFAHQPWKAMLGRNQESRWMQSQQTLGNHMSSETDNRHNSPRLYHYSDALYAQTDTPLELRHRDAGPVQIQMVQRGMSGILPPAYGDQIP</sequence>
<feature type="transmembrane region" description="Helical" evidence="1">
    <location>
        <begin position="201"/>
        <end position="223"/>
    </location>
</feature>
<reference evidence="2" key="1">
    <citation type="submission" date="2022-08" db="EMBL/GenBank/DDBJ databases">
        <title>A Global Phylogenomic Analysis of the Shiitake Genus Lentinula.</title>
        <authorList>
            <consortium name="DOE Joint Genome Institute"/>
            <person name="Sierra-Patev S."/>
            <person name="Min B."/>
            <person name="Naranjo-Ortiz M."/>
            <person name="Looney B."/>
            <person name="Konkel Z."/>
            <person name="Slot J.C."/>
            <person name="Sakamoto Y."/>
            <person name="Steenwyk J.L."/>
            <person name="Rokas A."/>
            <person name="Carro J."/>
            <person name="Camarero S."/>
            <person name="Ferreira P."/>
            <person name="Molpeceres G."/>
            <person name="Ruiz-Duenas F.J."/>
            <person name="Serrano A."/>
            <person name="Henrissat B."/>
            <person name="Drula E."/>
            <person name="Hughes K.W."/>
            <person name="Mata J.L."/>
            <person name="Ishikawa N.K."/>
            <person name="Vargas-Isla R."/>
            <person name="Ushijima S."/>
            <person name="Smith C.A."/>
            <person name="Ahrendt S."/>
            <person name="Andreopoulos W."/>
            <person name="He G."/>
            <person name="Labutti K."/>
            <person name="Lipzen A."/>
            <person name="Ng V."/>
            <person name="Riley R."/>
            <person name="Sandor L."/>
            <person name="Barry K."/>
            <person name="Martinez A.T."/>
            <person name="Xiao Y."/>
            <person name="Gibbons J.G."/>
            <person name="Terashima K."/>
            <person name="Grigoriev I.V."/>
            <person name="Hibbett D.S."/>
        </authorList>
    </citation>
    <scope>NUCLEOTIDE SEQUENCE</scope>
    <source>
        <strain evidence="2">RHP3577 ss4</strain>
    </source>
</reference>
<comment type="caution">
    <text evidence="2">The sequence shown here is derived from an EMBL/GenBank/DDBJ whole genome shotgun (WGS) entry which is preliminary data.</text>
</comment>